<dbReference type="STRING" id="1777140.AWB79_06914"/>
<protein>
    <submittedName>
        <fullName evidence="3">Oxidase</fullName>
    </submittedName>
</protein>
<dbReference type="Gene3D" id="2.60.40.10">
    <property type="entry name" value="Immunoglobulins"/>
    <property type="match status" value="1"/>
</dbReference>
<dbReference type="Proteomes" id="UP000054851">
    <property type="component" value="Unassembled WGS sequence"/>
</dbReference>
<keyword evidence="4" id="KW-1185">Reference proteome</keyword>
<dbReference type="PANTHER" id="PTHR32208:SF56">
    <property type="entry name" value="GALACTOSE OXIDASE-RELATED"/>
    <property type="match status" value="1"/>
</dbReference>
<dbReference type="InterPro" id="IPR013783">
    <property type="entry name" value="Ig-like_fold"/>
</dbReference>
<dbReference type="PROSITE" id="PS50231">
    <property type="entry name" value="RICIN_B_LECTIN"/>
    <property type="match status" value="1"/>
</dbReference>
<name>A0A158DFG2_9BURK</name>
<dbReference type="Pfam" id="PF14200">
    <property type="entry name" value="RicinB_lectin_2"/>
    <property type="match status" value="2"/>
</dbReference>
<accession>A0A158DFG2</accession>
<proteinExistence type="predicted"/>
<dbReference type="InterPro" id="IPR035992">
    <property type="entry name" value="Ricin_B-like_lectins"/>
</dbReference>
<dbReference type="PANTHER" id="PTHR32208">
    <property type="entry name" value="SECRETED PROTEIN-RELATED"/>
    <property type="match status" value="1"/>
</dbReference>
<dbReference type="OrthoDB" id="8673369at2"/>
<dbReference type="SUPFAM" id="SSF50965">
    <property type="entry name" value="Galactose oxidase, central domain"/>
    <property type="match status" value="1"/>
</dbReference>
<dbReference type="InterPro" id="IPR009880">
    <property type="entry name" value="Glyoxal_oxidase_N"/>
</dbReference>
<dbReference type="RefSeq" id="WP_061171922.1">
    <property type="nucleotide sequence ID" value="NZ_FCOA02000042.1"/>
</dbReference>
<dbReference type="Gene3D" id="2.130.10.80">
    <property type="entry name" value="Galactose oxidase/kelch, beta-propeller"/>
    <property type="match status" value="1"/>
</dbReference>
<dbReference type="InterPro" id="IPR014756">
    <property type="entry name" value="Ig_E-set"/>
</dbReference>
<dbReference type="Pfam" id="PF09118">
    <property type="entry name" value="GO-like_E_set"/>
    <property type="match status" value="1"/>
</dbReference>
<comment type="caution">
    <text evidence="3">The sequence shown here is derived from an EMBL/GenBank/DDBJ whole genome shotgun (WGS) entry which is preliminary data.</text>
</comment>
<dbReference type="Pfam" id="PF07250">
    <property type="entry name" value="Glyoxal_oxid_N"/>
    <property type="match status" value="1"/>
</dbReference>
<organism evidence="3 4">
    <name type="scientific">Caballeronia hypogeia</name>
    <dbReference type="NCBI Taxonomy" id="1777140"/>
    <lineage>
        <taxon>Bacteria</taxon>
        <taxon>Pseudomonadati</taxon>
        <taxon>Pseudomonadota</taxon>
        <taxon>Betaproteobacteria</taxon>
        <taxon>Burkholderiales</taxon>
        <taxon>Burkholderiaceae</taxon>
        <taxon>Caballeronia</taxon>
    </lineage>
</organism>
<dbReference type="CDD" id="cd00161">
    <property type="entry name" value="beta-trefoil_Ricin-like"/>
    <property type="match status" value="1"/>
</dbReference>
<evidence type="ECO:0000256" key="1">
    <source>
        <dbReference type="ARBA" id="ARBA00022729"/>
    </source>
</evidence>
<dbReference type="EMBL" id="FCOA02000042">
    <property type="protein sequence ID" value="SAK93213.1"/>
    <property type="molecule type" value="Genomic_DNA"/>
</dbReference>
<evidence type="ECO:0000313" key="4">
    <source>
        <dbReference type="Proteomes" id="UP000054851"/>
    </source>
</evidence>
<dbReference type="SUPFAM" id="SSF81296">
    <property type="entry name" value="E set domains"/>
    <property type="match status" value="1"/>
</dbReference>
<feature type="domain" description="Ricin B lectin" evidence="2">
    <location>
        <begin position="42"/>
        <end position="174"/>
    </location>
</feature>
<sequence length="654" mass="68147">MSGIRSTRNASRLLFRTMRFLLLIALPLALATVSITARAQRSAPITLSGTNFCADVSGQSVTPGAPVLSWTCWGGPNQQWLPSATGARYNLINQNSGLCMDVSGWAGGPGGPIIQWTCTGGANQAFSLVPQGAGYAIVAGHSGLCVSAANTTSQGAQLTQQICNGSAIQTWQVNGLPPPIPTLPSKWTAPVTVPLVPLQAANLPNGNVLVWSADSAVSFTTGEVTPGQTYTAIFNPSTGRSRQVIVSNTGHDMFCPGINNLADGTIFVTGGSSTRLSSIYSPSTSTWSASDQMNIPRGYQGSVTLSNGDVFVVGGSWNGGLGGKTGETWTQGSGWRINSSIVEDYILTNDAAGIFRSDNHAWMFAVSNGRVFHAGPSRAMHWFDTAGNGNVTSAGNRGNDNDAMNGNAVMYDIGKILAVGGAPSYDQSEATSNATLIDISSGNAVTRTIAPMSYRRAFSNSVVLPNGQVVVVGGQTFAAPFSDDNAILTPELWDPATNTFSPLAPQAVPRTYHSVALLLNDGRVLSGGGGLCGGCSTNHTDVEILTPPYLLNADGSNASRPSLSSVPGDAQLGTTIVVTASRGMRAFALMRSSSVTHSLNNEQRRVPLSFTVGSAGEYHLQIPSDPGVVVPGYYMLFALNSKGVPSVSRVLLVH</sequence>
<evidence type="ECO:0000313" key="3">
    <source>
        <dbReference type="EMBL" id="SAK93213.1"/>
    </source>
</evidence>
<dbReference type="InterPro" id="IPR011043">
    <property type="entry name" value="Gal_Oxase/kelch_b-propeller"/>
</dbReference>
<dbReference type="AlphaFoldDB" id="A0A158DFG2"/>
<dbReference type="InterPro" id="IPR006652">
    <property type="entry name" value="Kelch_1"/>
</dbReference>
<reference evidence="3" key="1">
    <citation type="submission" date="2016-01" db="EMBL/GenBank/DDBJ databases">
        <authorList>
            <person name="Peeters C."/>
        </authorList>
    </citation>
    <scope>NUCLEOTIDE SEQUENCE</scope>
    <source>
        <strain evidence="3">LMG 29322</strain>
    </source>
</reference>
<evidence type="ECO:0000259" key="2">
    <source>
        <dbReference type="SMART" id="SM00458"/>
    </source>
</evidence>
<dbReference type="SMART" id="SM00458">
    <property type="entry name" value="RICIN"/>
    <property type="match status" value="1"/>
</dbReference>
<keyword evidence="1" id="KW-0732">Signal</keyword>
<dbReference type="InterPro" id="IPR037293">
    <property type="entry name" value="Gal_Oxidase_central_sf"/>
</dbReference>
<dbReference type="SMART" id="SM00612">
    <property type="entry name" value="Kelch"/>
    <property type="match status" value="2"/>
</dbReference>
<gene>
    <name evidence="3" type="ORF">AWB79_06914</name>
</gene>
<dbReference type="InterPro" id="IPR000772">
    <property type="entry name" value="Ricin_B_lectin"/>
</dbReference>
<dbReference type="InterPro" id="IPR015202">
    <property type="entry name" value="GO-like_E_set"/>
</dbReference>
<dbReference type="Gene3D" id="2.80.10.50">
    <property type="match status" value="1"/>
</dbReference>
<dbReference type="CDD" id="cd02851">
    <property type="entry name" value="E_set_GO_C"/>
    <property type="match status" value="1"/>
</dbReference>
<dbReference type="SUPFAM" id="SSF50370">
    <property type="entry name" value="Ricin B-like lectins"/>
    <property type="match status" value="1"/>
</dbReference>